<dbReference type="STRING" id="329884.A0A4U0WKM3"/>
<feature type="compositionally biased region" description="Basic and acidic residues" evidence="5">
    <location>
        <begin position="13"/>
        <end position="29"/>
    </location>
</feature>
<dbReference type="InterPro" id="IPR021726">
    <property type="entry name" value="THO_THOC2_N"/>
</dbReference>
<feature type="region of interest" description="Disordered" evidence="5">
    <location>
        <begin position="666"/>
        <end position="694"/>
    </location>
</feature>
<gene>
    <name evidence="9" type="ORF">B0A55_11294</name>
</gene>
<feature type="compositionally biased region" description="Polar residues" evidence="5">
    <location>
        <begin position="1162"/>
        <end position="1172"/>
    </location>
</feature>
<feature type="compositionally biased region" description="Basic and acidic residues" evidence="5">
    <location>
        <begin position="36"/>
        <end position="50"/>
    </location>
</feature>
<evidence type="ECO:0000259" key="6">
    <source>
        <dbReference type="Pfam" id="PF11262"/>
    </source>
</evidence>
<evidence type="ECO:0000256" key="3">
    <source>
        <dbReference type="ARBA" id="ARBA00019596"/>
    </source>
</evidence>
<evidence type="ECO:0000256" key="4">
    <source>
        <dbReference type="ARBA" id="ARBA00023242"/>
    </source>
</evidence>
<dbReference type="Pfam" id="PF11732">
    <property type="entry name" value="Thoc2"/>
    <property type="match status" value="1"/>
</dbReference>
<dbReference type="GO" id="GO:0006406">
    <property type="term" value="P:mRNA export from nucleus"/>
    <property type="evidence" value="ECO:0007669"/>
    <property type="project" value="InterPro"/>
</dbReference>
<name>A0A4U0WKM3_9PEZI</name>
<keyword evidence="10" id="KW-1185">Reference proteome</keyword>
<evidence type="ECO:0000313" key="10">
    <source>
        <dbReference type="Proteomes" id="UP000309340"/>
    </source>
</evidence>
<dbReference type="EMBL" id="NAJQ01000921">
    <property type="protein sequence ID" value="TKA63672.1"/>
    <property type="molecule type" value="Genomic_DNA"/>
</dbReference>
<dbReference type="Pfam" id="PF11262">
    <property type="entry name" value="Tho2"/>
    <property type="match status" value="1"/>
</dbReference>
<evidence type="ECO:0000313" key="9">
    <source>
        <dbReference type="EMBL" id="TKA63672.1"/>
    </source>
</evidence>
<comment type="caution">
    <text evidence="9">The sequence shown here is derived from an EMBL/GenBank/DDBJ whole genome shotgun (WGS) entry which is preliminary data.</text>
</comment>
<organism evidence="9 10">
    <name type="scientific">Friedmanniomyces simplex</name>
    <dbReference type="NCBI Taxonomy" id="329884"/>
    <lineage>
        <taxon>Eukaryota</taxon>
        <taxon>Fungi</taxon>
        <taxon>Dikarya</taxon>
        <taxon>Ascomycota</taxon>
        <taxon>Pezizomycotina</taxon>
        <taxon>Dothideomycetes</taxon>
        <taxon>Dothideomycetidae</taxon>
        <taxon>Mycosphaerellales</taxon>
        <taxon>Teratosphaeriaceae</taxon>
        <taxon>Friedmanniomyces</taxon>
    </lineage>
</organism>
<feature type="domain" description="THO complex subunitTHOC2 N-terminal" evidence="7">
    <location>
        <begin position="865"/>
        <end position="940"/>
    </location>
</feature>
<feature type="compositionally biased region" description="Basic and acidic residues" evidence="5">
    <location>
        <begin position="1131"/>
        <end position="1144"/>
    </location>
</feature>
<proteinExistence type="inferred from homology"/>
<dbReference type="OrthoDB" id="29024at2759"/>
<feature type="domain" description="THO complex subunitTHOC2 C-terminal" evidence="6">
    <location>
        <begin position="1230"/>
        <end position="1537"/>
    </location>
</feature>
<dbReference type="GO" id="GO:0003729">
    <property type="term" value="F:mRNA binding"/>
    <property type="evidence" value="ECO:0007669"/>
    <property type="project" value="TreeGrafter"/>
</dbReference>
<feature type="compositionally biased region" description="Basic and acidic residues" evidence="5">
    <location>
        <begin position="672"/>
        <end position="682"/>
    </location>
</feature>
<evidence type="ECO:0000259" key="8">
    <source>
        <dbReference type="Pfam" id="PF16134"/>
    </source>
</evidence>
<evidence type="ECO:0000256" key="5">
    <source>
        <dbReference type="SAM" id="MobiDB-lite"/>
    </source>
</evidence>
<accession>A0A4U0WKM3</accession>
<evidence type="ECO:0000259" key="7">
    <source>
        <dbReference type="Pfam" id="PF11732"/>
    </source>
</evidence>
<reference evidence="9 10" key="1">
    <citation type="submission" date="2017-03" db="EMBL/GenBank/DDBJ databases">
        <title>Genomes of endolithic fungi from Antarctica.</title>
        <authorList>
            <person name="Coleine C."/>
            <person name="Masonjones S."/>
            <person name="Stajich J.E."/>
        </authorList>
    </citation>
    <scope>NUCLEOTIDE SEQUENCE [LARGE SCALE GENOMIC DNA]</scope>
    <source>
        <strain evidence="9 10">CCFEE 5184</strain>
    </source>
</reference>
<comment type="similarity">
    <text evidence="2">Belongs to the THOC2 family.</text>
</comment>
<feature type="domain" description="THO complex subunit 2 N-terminal" evidence="8">
    <location>
        <begin position="128"/>
        <end position="863"/>
    </location>
</feature>
<dbReference type="Pfam" id="PF16134">
    <property type="entry name" value="THOC2_N"/>
    <property type="match status" value="1"/>
</dbReference>
<comment type="subcellular location">
    <subcellularLocation>
        <location evidence="1">Nucleus</location>
    </subcellularLocation>
</comment>
<sequence length="1549" mass="173673">MAPGSANKRKRNDRVPNDDHNRPSPHRPENLGMAQRIERDGGRGRGDRAGRRQTRQGGPADGVNSVPVTPRNALEPPAPQSQAQQQSGTPAGEISRTSTPMPRFATPAQPPQVQEPEEPRRPYAYEYLSDEVLASWSSTGKQSMLSSAKEADEIGFGTILQEFVRSALDGRLNPGEAGLVVKQLILERQHGDILDAQSSFLSTISMLEDADTRNPALLVMLGATDIDPEVIRQDLDVPLLAALPLVRSTFDRMRTRKTTSSLYRQANFNLLREETEGYAKLLTEYFNIAEEANKAPTPDVAENAFHRIMALVGAFDLDVGRVLDITLDISANSLVKDYAFYIKFYRCSTWWPESGNLDNVQWEDDGFNTFPAWALPGSGRLGPSEGAKGELAGSRHSRDERFWSEVREKGLNAFFELGMRKVVDYDSVAAQLSPDSQPELDSRGKELTEDRRKRLNETHKHMRETRTLPAPGNSDAAQLLGFKLRFYASPARDALDVMPDNLTHFTALLIKIGFISLRDLYPHLHPADEKMPEERTRLEKEKAEKEAKDRPGGGPNKLATATALTDDSQPYSSRLRADKDKGRSGGATPKPESKDETAQEDLPAPPNQKIALLKALLALGAIPEAMYILGRFPWLVEVDTSLPPYLLRLVRHMLSKIAESVRPLAQRGGLAEGRDQPDDTVAKSDGTLSFRPREAKPPTKWLNLEEVSEENGQRYRYYYTEWADNVPVCQIIDDVFQLCNTLIGFLGVKIGRDTAILGTLVRLARSSLAEDSSDTNRARWLEMMRRLLVPALSLSRHNISLTEEVYQLLMLFPVTTRYNIYAEWFTGKTSRLPEMKVVFEHNQAEVKDVLRRVSNENVKVQARALGKVSYSSPGVLMMFMISQLESYSNMIPALVECTKYFPKLAYDVLTWCLINSLRGQGRARIQADGMLTSSWLQALSQFVAALFHHYASVNPSPILQYLASELRNGDSTDLEMFEQVLTEMAGIRSDTEFNDAQVLAMAGGEHLQAHIMQQLADARHERKSSAKRLMKALAEPGLIGQTLIAIAQEKQMYQHHESSRFMPLKVLGNNLDKIQSVFAQYLDVLRTNLKPEEFEAAVPDVVALVGEFGLQPGIAFTINRYVIASRMQEATRREDTQAKERRASQESGQASGDVEMQEADAKSTSKNQQLTKGDTVVCGNGEDQAVAQIEPKASATPQPNGVESAKSPWHPALESLIERLPSVTGDLQHRVSISFLVTFWTLGLSDVMAPLGSYNTEVNRLQDQIKQLIRDRPSMPVLSRVEHDRKKRALQDKQTKIGNEKQPRMASQIKLGVRMKREMDHWFDRSRKREDMVQRHLALLQECFLPRAMLSSLDAHCSFVLLRMLHQLGTPGFSTLVIIQQLLRKQALAAIIFQCTGQEAQHFGRFLNEVLKMIAGWHANREDFETHALGVSTKLPGFVVGPMDYSEKGTWKFLDYESFRRLDSDWHHAILGSLLACFDSGEYMHIRNGIVILKAIVGIYPQIQFHGNQLVGAVEKLSTEETRQDLKLMALSLLGPLKGREKQWVMPQA</sequence>
<dbReference type="PANTHER" id="PTHR21597">
    <property type="entry name" value="THO2 PROTEIN"/>
    <property type="match status" value="1"/>
</dbReference>
<feature type="compositionally biased region" description="Polar residues" evidence="5">
    <location>
        <begin position="562"/>
        <end position="572"/>
    </location>
</feature>
<evidence type="ECO:0000256" key="2">
    <source>
        <dbReference type="ARBA" id="ARBA00007857"/>
    </source>
</evidence>
<dbReference type="GO" id="GO:0006397">
    <property type="term" value="P:mRNA processing"/>
    <property type="evidence" value="ECO:0007669"/>
    <property type="project" value="InterPro"/>
</dbReference>
<keyword evidence="4" id="KW-0539">Nucleus</keyword>
<feature type="non-terminal residue" evidence="9">
    <location>
        <position position="1549"/>
    </location>
</feature>
<feature type="compositionally biased region" description="Basic and acidic residues" evidence="5">
    <location>
        <begin position="528"/>
        <end position="551"/>
    </location>
</feature>
<dbReference type="InterPro" id="IPR021418">
    <property type="entry name" value="THO_THOC2_C"/>
</dbReference>
<dbReference type="InterPro" id="IPR040007">
    <property type="entry name" value="Tho2"/>
</dbReference>
<evidence type="ECO:0000256" key="1">
    <source>
        <dbReference type="ARBA" id="ARBA00004123"/>
    </source>
</evidence>
<feature type="region of interest" description="Disordered" evidence="5">
    <location>
        <begin position="528"/>
        <end position="604"/>
    </location>
</feature>
<dbReference type="GO" id="GO:0000445">
    <property type="term" value="C:THO complex part of transcription export complex"/>
    <property type="evidence" value="ECO:0007669"/>
    <property type="project" value="TreeGrafter"/>
</dbReference>
<feature type="region of interest" description="Disordered" evidence="5">
    <location>
        <begin position="1131"/>
        <end position="1175"/>
    </location>
</feature>
<dbReference type="InterPro" id="IPR032302">
    <property type="entry name" value="THOC2_N"/>
</dbReference>
<dbReference type="Proteomes" id="UP000309340">
    <property type="component" value="Unassembled WGS sequence"/>
</dbReference>
<dbReference type="PANTHER" id="PTHR21597:SF0">
    <property type="entry name" value="THO COMPLEX SUBUNIT 2"/>
    <property type="match status" value="1"/>
</dbReference>
<protein>
    <recommendedName>
        <fullName evidence="3">THO complex subunit 2</fullName>
    </recommendedName>
</protein>
<feature type="region of interest" description="Disordered" evidence="5">
    <location>
        <begin position="1"/>
        <end position="118"/>
    </location>
</feature>